<gene>
    <name evidence="2" type="ORF">E6H05_02875</name>
</gene>
<keyword evidence="2" id="KW-0489">Methyltransferase</keyword>
<evidence type="ECO:0000259" key="1">
    <source>
        <dbReference type="Pfam" id="PF08241"/>
    </source>
</evidence>
<dbReference type="PANTHER" id="PTHR43464">
    <property type="entry name" value="METHYLTRANSFERASE"/>
    <property type="match status" value="1"/>
</dbReference>
<dbReference type="SUPFAM" id="SSF53335">
    <property type="entry name" value="S-adenosyl-L-methionine-dependent methyltransferases"/>
    <property type="match status" value="1"/>
</dbReference>
<keyword evidence="2" id="KW-0808">Transferase</keyword>
<comment type="caution">
    <text evidence="2">The sequence shown here is derived from an EMBL/GenBank/DDBJ whole genome shotgun (WGS) entry which is preliminary data.</text>
</comment>
<protein>
    <submittedName>
        <fullName evidence="2">Class I SAM-dependent methyltransferase</fullName>
    </submittedName>
</protein>
<dbReference type="AlphaFoldDB" id="A0A537J123"/>
<evidence type="ECO:0000313" key="3">
    <source>
        <dbReference type="Proteomes" id="UP000318834"/>
    </source>
</evidence>
<feature type="domain" description="Methyltransferase type 11" evidence="1">
    <location>
        <begin position="74"/>
        <end position="179"/>
    </location>
</feature>
<proteinExistence type="predicted"/>
<dbReference type="InterPro" id="IPR013216">
    <property type="entry name" value="Methyltransf_11"/>
</dbReference>
<organism evidence="2 3">
    <name type="scientific">Candidatus Segetimicrobium genomatis</name>
    <dbReference type="NCBI Taxonomy" id="2569760"/>
    <lineage>
        <taxon>Bacteria</taxon>
        <taxon>Bacillati</taxon>
        <taxon>Candidatus Sysuimicrobiota</taxon>
        <taxon>Candidatus Sysuimicrobiia</taxon>
        <taxon>Candidatus Sysuimicrobiales</taxon>
        <taxon>Candidatus Segetimicrobiaceae</taxon>
        <taxon>Candidatus Segetimicrobium</taxon>
    </lineage>
</organism>
<dbReference type="InterPro" id="IPR029063">
    <property type="entry name" value="SAM-dependent_MTases_sf"/>
</dbReference>
<dbReference type="Gene3D" id="3.40.50.150">
    <property type="entry name" value="Vaccinia Virus protein VP39"/>
    <property type="match status" value="1"/>
</dbReference>
<accession>A0A537J123</accession>
<dbReference type="GO" id="GO:0032259">
    <property type="term" value="P:methylation"/>
    <property type="evidence" value="ECO:0007669"/>
    <property type="project" value="UniProtKB-KW"/>
</dbReference>
<dbReference type="EMBL" id="VBAP01000013">
    <property type="protein sequence ID" value="TMI76706.1"/>
    <property type="molecule type" value="Genomic_DNA"/>
</dbReference>
<reference evidence="2 3" key="1">
    <citation type="journal article" date="2019" name="Nat. Microbiol.">
        <title>Mediterranean grassland soil C-N compound turnover is dependent on rainfall and depth, and is mediated by genomically divergent microorganisms.</title>
        <authorList>
            <person name="Diamond S."/>
            <person name="Andeer P.F."/>
            <person name="Li Z."/>
            <person name="Crits-Christoph A."/>
            <person name="Burstein D."/>
            <person name="Anantharaman K."/>
            <person name="Lane K.R."/>
            <person name="Thomas B.C."/>
            <person name="Pan C."/>
            <person name="Northen T.R."/>
            <person name="Banfield J.F."/>
        </authorList>
    </citation>
    <scope>NUCLEOTIDE SEQUENCE [LARGE SCALE GENOMIC DNA]</scope>
    <source>
        <strain evidence="2">NP_8</strain>
    </source>
</reference>
<dbReference type="Pfam" id="PF08241">
    <property type="entry name" value="Methyltransf_11"/>
    <property type="match status" value="1"/>
</dbReference>
<dbReference type="Proteomes" id="UP000318834">
    <property type="component" value="Unassembled WGS sequence"/>
</dbReference>
<dbReference type="GO" id="GO:0008757">
    <property type="term" value="F:S-adenosylmethionine-dependent methyltransferase activity"/>
    <property type="evidence" value="ECO:0007669"/>
    <property type="project" value="InterPro"/>
</dbReference>
<evidence type="ECO:0000313" key="2">
    <source>
        <dbReference type="EMBL" id="TMI76706.1"/>
    </source>
</evidence>
<name>A0A537J123_9BACT</name>
<dbReference type="CDD" id="cd02440">
    <property type="entry name" value="AdoMet_MTases"/>
    <property type="match status" value="1"/>
</dbReference>
<sequence>MRGTAGLRCTHCGHVYAFNRHGFAELLPPDVAQTSSALVTTMADYAEDQHVTEVRVLKHYLLPLLQHEPFRSVLDVGCGVGAGVRLLTSSGFEAYGVDLPALSQFWAQAGNDPDRFLCCNAVSLPFANDCFDVVYSLGVVEHIGTVTGHCTLRPDFGAQRQRYANEILRVTKPGGRIIIACPNKTFPVDIQHGPTDAAGARNPLRSLLFKWTGMNLHKTWGRYHLLSYREVKRLFCDGAGARELQTLSLDGYFAFGRFKRGFLRPFGSLAELYVERLPPRLRATFLNPYVMVQIRK</sequence>